<dbReference type="Proteomes" id="UP000321353">
    <property type="component" value="Chromosome"/>
</dbReference>
<keyword evidence="11" id="KW-1185">Reference proteome</keyword>
<dbReference type="PROSITE" id="PS50110">
    <property type="entry name" value="RESPONSE_REGULATORY"/>
    <property type="match status" value="1"/>
</dbReference>
<dbReference type="InterPro" id="IPR036890">
    <property type="entry name" value="HATPase_C_sf"/>
</dbReference>
<evidence type="ECO:0000256" key="3">
    <source>
        <dbReference type="ARBA" id="ARBA00022553"/>
    </source>
</evidence>
<dbReference type="InterPro" id="IPR001610">
    <property type="entry name" value="PAC"/>
</dbReference>
<evidence type="ECO:0000256" key="2">
    <source>
        <dbReference type="ARBA" id="ARBA00012438"/>
    </source>
</evidence>
<dbReference type="InterPro" id="IPR004358">
    <property type="entry name" value="Sig_transdc_His_kin-like_C"/>
</dbReference>
<dbReference type="InterPro" id="IPR013655">
    <property type="entry name" value="PAS_fold_3"/>
</dbReference>
<reference evidence="10 11" key="1">
    <citation type="submission" date="2019-02" db="EMBL/GenBank/DDBJ databases">
        <title>Planctomycetal bacteria perform biofilm scaping via a novel small molecule.</title>
        <authorList>
            <person name="Jeske O."/>
            <person name="Boedeker C."/>
            <person name="Wiegand S."/>
            <person name="Breitling P."/>
            <person name="Kallscheuer N."/>
            <person name="Jogler M."/>
            <person name="Rohde M."/>
            <person name="Petersen J."/>
            <person name="Medema M.H."/>
            <person name="Surup F."/>
            <person name="Jogler C."/>
        </authorList>
    </citation>
    <scope>NUCLEOTIDE SEQUENCE [LARGE SCALE GENOMIC DNA]</scope>
    <source>
        <strain evidence="10 11">Mal15</strain>
    </source>
</reference>
<dbReference type="CDD" id="cd00082">
    <property type="entry name" value="HisKA"/>
    <property type="match status" value="1"/>
</dbReference>
<evidence type="ECO:0000259" key="7">
    <source>
        <dbReference type="PROSITE" id="PS50109"/>
    </source>
</evidence>
<dbReference type="InterPro" id="IPR001789">
    <property type="entry name" value="Sig_transdc_resp-reg_receiver"/>
</dbReference>
<dbReference type="InterPro" id="IPR003661">
    <property type="entry name" value="HisK_dim/P_dom"/>
</dbReference>
<dbReference type="EMBL" id="CP036264">
    <property type="protein sequence ID" value="QEG01195.1"/>
    <property type="molecule type" value="Genomic_DNA"/>
</dbReference>
<dbReference type="InterPro" id="IPR000700">
    <property type="entry name" value="PAS-assoc_C"/>
</dbReference>
<dbReference type="Pfam" id="PF00072">
    <property type="entry name" value="Response_reg"/>
    <property type="match status" value="1"/>
</dbReference>
<protein>
    <recommendedName>
        <fullName evidence="2">histidine kinase</fullName>
        <ecNumber evidence="2">2.7.13.3</ecNumber>
    </recommendedName>
</protein>
<evidence type="ECO:0000256" key="1">
    <source>
        <dbReference type="ARBA" id="ARBA00000085"/>
    </source>
</evidence>
<dbReference type="Pfam" id="PF08447">
    <property type="entry name" value="PAS_3"/>
    <property type="match status" value="1"/>
</dbReference>
<dbReference type="CDD" id="cd17546">
    <property type="entry name" value="REC_hyHK_CKI1_RcsC-like"/>
    <property type="match status" value="1"/>
</dbReference>
<dbReference type="Gene3D" id="3.30.565.10">
    <property type="entry name" value="Histidine kinase-like ATPase, C-terminal domain"/>
    <property type="match status" value="1"/>
</dbReference>
<gene>
    <name evidence="10" type="primary">arcB</name>
    <name evidence="10" type="ORF">Mal15_52710</name>
</gene>
<dbReference type="KEGG" id="smam:Mal15_52710"/>
<dbReference type="InterPro" id="IPR011006">
    <property type="entry name" value="CheY-like_superfamily"/>
</dbReference>
<feature type="domain" description="PAC" evidence="9">
    <location>
        <begin position="176"/>
        <end position="229"/>
    </location>
</feature>
<proteinExistence type="predicted"/>
<evidence type="ECO:0000313" key="10">
    <source>
        <dbReference type="EMBL" id="QEG01195.1"/>
    </source>
</evidence>
<dbReference type="SUPFAM" id="SSF52172">
    <property type="entry name" value="CheY-like"/>
    <property type="match status" value="1"/>
</dbReference>
<dbReference type="GO" id="GO:0005886">
    <property type="term" value="C:plasma membrane"/>
    <property type="evidence" value="ECO:0007669"/>
    <property type="project" value="TreeGrafter"/>
</dbReference>
<dbReference type="InterPro" id="IPR000014">
    <property type="entry name" value="PAS"/>
</dbReference>
<dbReference type="SUPFAM" id="SSF47384">
    <property type="entry name" value="Homodimeric domain of signal transducing histidine kinase"/>
    <property type="match status" value="1"/>
</dbReference>
<dbReference type="InterPro" id="IPR005467">
    <property type="entry name" value="His_kinase_dom"/>
</dbReference>
<dbReference type="InterPro" id="IPR036097">
    <property type="entry name" value="HisK_dim/P_sf"/>
</dbReference>
<dbReference type="SMART" id="SM00448">
    <property type="entry name" value="REC"/>
    <property type="match status" value="1"/>
</dbReference>
<dbReference type="GO" id="GO:0009927">
    <property type="term" value="F:histidine phosphotransfer kinase activity"/>
    <property type="evidence" value="ECO:0007669"/>
    <property type="project" value="TreeGrafter"/>
</dbReference>
<accession>A0A5B9MNF4</accession>
<dbReference type="PANTHER" id="PTHR43047">
    <property type="entry name" value="TWO-COMPONENT HISTIDINE PROTEIN KINASE"/>
    <property type="match status" value="1"/>
</dbReference>
<dbReference type="SMART" id="SM00387">
    <property type="entry name" value="HATPase_c"/>
    <property type="match status" value="1"/>
</dbReference>
<dbReference type="Gene3D" id="3.40.50.2300">
    <property type="match status" value="1"/>
</dbReference>
<dbReference type="PROSITE" id="PS50113">
    <property type="entry name" value="PAC"/>
    <property type="match status" value="1"/>
</dbReference>
<evidence type="ECO:0000313" key="11">
    <source>
        <dbReference type="Proteomes" id="UP000321353"/>
    </source>
</evidence>
<organism evidence="10 11">
    <name type="scientific">Stieleria maiorica</name>
    <dbReference type="NCBI Taxonomy" id="2795974"/>
    <lineage>
        <taxon>Bacteria</taxon>
        <taxon>Pseudomonadati</taxon>
        <taxon>Planctomycetota</taxon>
        <taxon>Planctomycetia</taxon>
        <taxon>Pirellulales</taxon>
        <taxon>Pirellulaceae</taxon>
        <taxon>Stieleria</taxon>
    </lineage>
</organism>
<feature type="domain" description="Response regulatory" evidence="8">
    <location>
        <begin position="493"/>
        <end position="612"/>
    </location>
</feature>
<dbReference type="FunFam" id="3.30.450.20:FF:000099">
    <property type="entry name" value="Sensory box sensor histidine kinase"/>
    <property type="match status" value="1"/>
</dbReference>
<dbReference type="Gene3D" id="3.30.450.20">
    <property type="entry name" value="PAS domain"/>
    <property type="match status" value="1"/>
</dbReference>
<dbReference type="CDD" id="cd00130">
    <property type="entry name" value="PAS"/>
    <property type="match status" value="1"/>
</dbReference>
<evidence type="ECO:0000256" key="6">
    <source>
        <dbReference type="PROSITE-ProRule" id="PRU00169"/>
    </source>
</evidence>
<dbReference type="Pfam" id="PF02518">
    <property type="entry name" value="HATPase_c"/>
    <property type="match status" value="1"/>
</dbReference>
<dbReference type="SMART" id="SM00086">
    <property type="entry name" value="PAC"/>
    <property type="match status" value="1"/>
</dbReference>
<dbReference type="EC" id="2.7.13.3" evidence="2"/>
<dbReference type="AlphaFoldDB" id="A0A5B9MNF4"/>
<evidence type="ECO:0000256" key="4">
    <source>
        <dbReference type="ARBA" id="ARBA00022679"/>
    </source>
</evidence>
<comment type="catalytic activity">
    <reaction evidence="1">
        <text>ATP + protein L-histidine = ADP + protein N-phospho-L-histidine.</text>
        <dbReference type="EC" id="2.7.13.3"/>
    </reaction>
</comment>
<dbReference type="SUPFAM" id="SSF55874">
    <property type="entry name" value="ATPase domain of HSP90 chaperone/DNA topoisomerase II/histidine kinase"/>
    <property type="match status" value="1"/>
</dbReference>
<keyword evidence="4 10" id="KW-0808">Transferase</keyword>
<dbReference type="Gene3D" id="1.10.287.130">
    <property type="match status" value="1"/>
</dbReference>
<evidence type="ECO:0000256" key="5">
    <source>
        <dbReference type="ARBA" id="ARBA00022777"/>
    </source>
</evidence>
<sequence>MLDQIAPTVGAALIAEERLTGEWRSTIGRFLDQQPAWSDFPFLVLTTRDEVTSAPLEYLQHVANVTRISRPVRIRTLISNVESCLRDRQRQRTVRDLLESVEDRERRFRELADSMPIIVFTMTPGGEIDYGNQQASESLGPEPNLGRVGLRRMIHAADYRDALWSWKQAMNTGKDFQAEFRIRNERTGQFRWHLSRAVPIRDHTGGIARWYGTCTDIDAQKRHQQHLNAALEQAALASVSKSEFIANMSHEIRTPMTAVLGYVELLESLEKDSEKLGYLQTIHRNGVFLIDIINDILDLSKIEAGKLDISVQDVDTHTVLQDVYAMMRGRAEEKSLKFDIQVSTKIPREIRTDPKRLRQILINLIGNAIKFTHHGGVTLSLAFQGNELIYEVIDTGIGISSNDQSRLFQAFSQVDASAGREYGGTGLGLAISRRLAHMLKGEIEVESMSQRGSCFRLRIHVVESDRSDLIAPGLESVVQVPEQRTQDITLCCRVLVVDDRRDIRQLAGHLLRRAGAEVDFAEDGLQCSDAVRQSLGFPVRYDLVLLDMQMPRMDGYRAAANLREMGFSQPIIALTADAIQGDMDRCIASGCNSYLSKPIDAEELIRVVAAFTNSTPM</sequence>
<dbReference type="GO" id="GO:0000155">
    <property type="term" value="F:phosphorelay sensor kinase activity"/>
    <property type="evidence" value="ECO:0007669"/>
    <property type="project" value="InterPro"/>
</dbReference>
<dbReference type="NCBIfam" id="TIGR00229">
    <property type="entry name" value="sensory_box"/>
    <property type="match status" value="1"/>
</dbReference>
<feature type="domain" description="Histidine kinase" evidence="7">
    <location>
        <begin position="247"/>
        <end position="463"/>
    </location>
</feature>
<evidence type="ECO:0000259" key="8">
    <source>
        <dbReference type="PROSITE" id="PS50110"/>
    </source>
</evidence>
<keyword evidence="3 6" id="KW-0597">Phosphoprotein</keyword>
<dbReference type="CDD" id="cd16922">
    <property type="entry name" value="HATPase_EvgS-ArcB-TorS-like"/>
    <property type="match status" value="1"/>
</dbReference>
<dbReference type="SUPFAM" id="SSF55785">
    <property type="entry name" value="PYP-like sensor domain (PAS domain)"/>
    <property type="match status" value="1"/>
</dbReference>
<dbReference type="InterPro" id="IPR003594">
    <property type="entry name" value="HATPase_dom"/>
</dbReference>
<dbReference type="PROSITE" id="PS50109">
    <property type="entry name" value="HIS_KIN"/>
    <property type="match status" value="1"/>
</dbReference>
<feature type="modified residue" description="4-aspartylphosphate" evidence="6">
    <location>
        <position position="547"/>
    </location>
</feature>
<dbReference type="Pfam" id="PF00512">
    <property type="entry name" value="HisKA"/>
    <property type="match status" value="1"/>
</dbReference>
<dbReference type="SMART" id="SM00388">
    <property type="entry name" value="HisKA"/>
    <property type="match status" value="1"/>
</dbReference>
<name>A0A5B9MNF4_9BACT</name>
<evidence type="ECO:0000259" key="9">
    <source>
        <dbReference type="PROSITE" id="PS50113"/>
    </source>
</evidence>
<keyword evidence="5" id="KW-0418">Kinase</keyword>
<dbReference type="PANTHER" id="PTHR43047:SF72">
    <property type="entry name" value="OSMOSENSING HISTIDINE PROTEIN KINASE SLN1"/>
    <property type="match status" value="1"/>
</dbReference>
<dbReference type="InterPro" id="IPR035965">
    <property type="entry name" value="PAS-like_dom_sf"/>
</dbReference>
<dbReference type="FunFam" id="3.30.565.10:FF:000010">
    <property type="entry name" value="Sensor histidine kinase RcsC"/>
    <property type="match status" value="1"/>
</dbReference>
<dbReference type="PRINTS" id="PR00344">
    <property type="entry name" value="BCTRLSENSOR"/>
</dbReference>